<dbReference type="EMBL" id="HBEW01007006">
    <property type="protein sequence ID" value="CAD8586386.1"/>
    <property type="molecule type" value="Transcribed_RNA"/>
</dbReference>
<reference evidence="1" key="1">
    <citation type="submission" date="2021-01" db="EMBL/GenBank/DDBJ databases">
        <authorList>
            <person name="Corre E."/>
            <person name="Pelletier E."/>
            <person name="Niang G."/>
            <person name="Scheremetjew M."/>
            <person name="Finn R."/>
            <person name="Kale V."/>
            <person name="Holt S."/>
            <person name="Cochrane G."/>
            <person name="Meng A."/>
            <person name="Brown T."/>
            <person name="Cohen L."/>
        </authorList>
    </citation>
    <scope>NUCLEOTIDE SEQUENCE</scope>
    <source>
        <strain evidence="1">Clade-D-RCC2572</strain>
    </source>
</reference>
<accession>A0A7S0KMI9</accession>
<dbReference type="AlphaFoldDB" id="A0A7S0KMI9"/>
<protein>
    <submittedName>
        <fullName evidence="1">Uncharacterized protein</fullName>
    </submittedName>
</protein>
<sequence>MSDDVASVSAFEASMMSAKTEFDASVCATSPSVRRGVPVEVMSTALVVGCDDDDDDDDDAHTSIAERRQTNALALALTLERDAAESRARALEAFAREEMRACDARCAALSADVEDLLAALGAATSADARRRWRFAIRAVCERVKRAKEEEKVALGVASRRRLERQLLRVQRYVSVAADDFERLNARLAKEARDARDAREGERLAKDALAAALASASDADATATVATHPRAADADARRADAKAKCASVRETMAHMLAEWRARDPTIAERLQRAARA</sequence>
<organism evidence="1">
    <name type="scientific">Ostreococcus mediterraneus</name>
    <dbReference type="NCBI Taxonomy" id="1486918"/>
    <lineage>
        <taxon>Eukaryota</taxon>
        <taxon>Viridiplantae</taxon>
        <taxon>Chlorophyta</taxon>
        <taxon>Mamiellophyceae</taxon>
        <taxon>Mamiellales</taxon>
        <taxon>Bathycoccaceae</taxon>
        <taxon>Ostreococcus</taxon>
    </lineage>
</organism>
<gene>
    <name evidence="1" type="ORF">OMED0929_LOCUS5920</name>
</gene>
<evidence type="ECO:0000313" key="1">
    <source>
        <dbReference type="EMBL" id="CAD8586386.1"/>
    </source>
</evidence>
<name>A0A7S0KMI9_9CHLO</name>
<proteinExistence type="predicted"/>